<keyword evidence="1 3" id="KW-0802">TPR repeat</keyword>
<evidence type="ECO:0000256" key="3">
    <source>
        <dbReference type="PROSITE-ProRule" id="PRU00339"/>
    </source>
</evidence>
<dbReference type="AlphaFoldDB" id="A0A9W8ATG7"/>
<dbReference type="PROSITE" id="PS50005">
    <property type="entry name" value="TPR"/>
    <property type="match status" value="6"/>
</dbReference>
<dbReference type="InterPro" id="IPR019734">
    <property type="entry name" value="TPR_rpt"/>
</dbReference>
<dbReference type="GO" id="GO:0007091">
    <property type="term" value="P:metaphase/anaphase transition of mitotic cell cycle"/>
    <property type="evidence" value="ECO:0007669"/>
    <property type="project" value="TreeGrafter"/>
</dbReference>
<dbReference type="Pfam" id="PF12895">
    <property type="entry name" value="ANAPC3"/>
    <property type="match status" value="1"/>
</dbReference>
<feature type="region of interest" description="Disordered" evidence="4">
    <location>
        <begin position="874"/>
        <end position="903"/>
    </location>
</feature>
<reference evidence="5" key="1">
    <citation type="submission" date="2022-07" db="EMBL/GenBank/DDBJ databases">
        <title>Phylogenomic reconstructions and comparative analyses of Kickxellomycotina fungi.</title>
        <authorList>
            <person name="Reynolds N.K."/>
            <person name="Stajich J.E."/>
            <person name="Barry K."/>
            <person name="Grigoriev I.V."/>
            <person name="Crous P."/>
            <person name="Smith M.E."/>
        </authorList>
    </citation>
    <scope>NUCLEOTIDE SEQUENCE</scope>
    <source>
        <strain evidence="5">RSA 1196</strain>
    </source>
</reference>
<dbReference type="EMBL" id="JANBPY010000111">
    <property type="protein sequence ID" value="KAJ1968969.1"/>
    <property type="molecule type" value="Genomic_DNA"/>
</dbReference>
<dbReference type="SMART" id="SM00028">
    <property type="entry name" value="TPR"/>
    <property type="match status" value="7"/>
</dbReference>
<sequence>MVALSDPPPALALPSDQATQGVLHRSFEQYVLASCSLQLWNNALFFAEQWFALEEDNPRALGLLALCYHRQRQPQAGYWLLTQHCTKLDLTNTSQEHTESRTDNMLATLYYLCQLCVELRRWPEAESHLHSLRTALETQLERDPRPHPENTAYRGERFIDVPLHNLPVHNLLPRPTLASVYFLLGHVYMHTNRPTQAQDLLTASLAHDPYLWCAWYDLYRTRHTLSPETMIAPTLPAGPPLADFAPLTNSCPPNQPDEPFSTTDLSGETLVPPNPSCTAADDIPKKTSAPQLTALPTKTGRSTALRTSKSKLISSSPSSPPPSQTEPCPRSSLQTRSRIPVRPTKISSRATTTTKLGLRRTVQNKTSASRSPVAARNQALRLTTAVPTLTLPTASKVAGNPRKALQNGRARDNLGTQSTDLKPGKPILGRLTSDPSRLTNASVLGRPPKSEADLIARRPDDKKRIRVSSPAGVGTDPQRPVPLGRAVKNNTVHANLEPPMPSVTKLVPEKRSRVGSISTDHAAKQSVASQFLYSLVTTQAQVYQKVFRYECRSALQILHGLPQELRLMPRISALYGRMYLELGQYEQSERYFRWAWEHAPYRVEDMEMYSTLLWHTRQLTTLGYMAHRLVSTHRLAPQTWCAVGNYFSLQQEHARALRCFERAIQLDATFAYAQTLAGHEYVAHQQEWDRAQTCFRLALQLDPNHYSAWYGLGMVYYQTEQGQLAEYHFQRAQELYPHNAILLCCLGMVQEKMGGYEKALEYYQEAIQVVMPSEVDLTVGDPTALPPQLLFARFKKAKALVQLTRYLEALHELESLTQLVPNEANLYFLAGQIHQHLSQNHQAMLCYSWALDLDPHSVTAITEAMEQLKLQLDDEHSPQPTGSEALDASTRAPTLPPPSLTSRQVVDRSLLVAPGSGGVPLLRRDSISTPTTSLQSMGLDFEHDLEALDTADGSAHDVFSY</sequence>
<evidence type="ECO:0000313" key="6">
    <source>
        <dbReference type="Proteomes" id="UP001150925"/>
    </source>
</evidence>
<feature type="compositionally biased region" description="Polar residues" evidence="4">
    <location>
        <begin position="288"/>
        <end position="313"/>
    </location>
</feature>
<evidence type="ECO:0000256" key="2">
    <source>
        <dbReference type="ARBA" id="ARBA00038210"/>
    </source>
</evidence>
<organism evidence="5 6">
    <name type="scientific">Dispira parvispora</name>
    <dbReference type="NCBI Taxonomy" id="1520584"/>
    <lineage>
        <taxon>Eukaryota</taxon>
        <taxon>Fungi</taxon>
        <taxon>Fungi incertae sedis</taxon>
        <taxon>Zoopagomycota</taxon>
        <taxon>Kickxellomycotina</taxon>
        <taxon>Dimargaritomycetes</taxon>
        <taxon>Dimargaritales</taxon>
        <taxon>Dimargaritaceae</taxon>
        <taxon>Dispira</taxon>
    </lineage>
</organism>
<dbReference type="GO" id="GO:0016567">
    <property type="term" value="P:protein ubiquitination"/>
    <property type="evidence" value="ECO:0007669"/>
    <property type="project" value="TreeGrafter"/>
</dbReference>
<dbReference type="GO" id="GO:0031145">
    <property type="term" value="P:anaphase-promoting complex-dependent catabolic process"/>
    <property type="evidence" value="ECO:0007669"/>
    <property type="project" value="TreeGrafter"/>
</dbReference>
<dbReference type="GO" id="GO:0051301">
    <property type="term" value="P:cell division"/>
    <property type="evidence" value="ECO:0007669"/>
    <property type="project" value="TreeGrafter"/>
</dbReference>
<feature type="region of interest" description="Disordered" evidence="4">
    <location>
        <begin position="397"/>
        <end position="436"/>
    </location>
</feature>
<evidence type="ECO:0000256" key="1">
    <source>
        <dbReference type="ARBA" id="ARBA00022803"/>
    </source>
</evidence>
<name>A0A9W8ATG7_9FUNG</name>
<feature type="region of interest" description="Disordered" evidence="4">
    <location>
        <begin position="243"/>
        <end position="353"/>
    </location>
</feature>
<feature type="repeat" description="TPR" evidence="3">
    <location>
        <begin position="824"/>
        <end position="857"/>
    </location>
</feature>
<dbReference type="PANTHER" id="PTHR12558">
    <property type="entry name" value="CELL DIVISION CYCLE 16,23,27"/>
    <property type="match status" value="1"/>
</dbReference>
<dbReference type="SUPFAM" id="SSF48452">
    <property type="entry name" value="TPR-like"/>
    <property type="match status" value="2"/>
</dbReference>
<comment type="caution">
    <text evidence="5">The sequence shown here is derived from an EMBL/GenBank/DDBJ whole genome shotgun (WGS) entry which is preliminary data.</text>
</comment>
<dbReference type="OrthoDB" id="329563at2759"/>
<evidence type="ECO:0000256" key="4">
    <source>
        <dbReference type="SAM" id="MobiDB-lite"/>
    </source>
</evidence>
<accession>A0A9W8ATG7</accession>
<dbReference type="InterPro" id="IPR011990">
    <property type="entry name" value="TPR-like_helical_dom_sf"/>
</dbReference>
<feature type="repeat" description="TPR" evidence="3">
    <location>
        <begin position="569"/>
        <end position="602"/>
    </location>
</feature>
<dbReference type="Gene3D" id="1.25.40.10">
    <property type="entry name" value="Tetratricopeptide repeat domain"/>
    <property type="match status" value="4"/>
</dbReference>
<feature type="repeat" description="TPR" evidence="3">
    <location>
        <begin position="706"/>
        <end position="739"/>
    </location>
</feature>
<protein>
    <submittedName>
        <fullName evidence="5">Anaphase-promoting complex subunit cdc27</fullName>
    </submittedName>
</protein>
<comment type="similarity">
    <text evidence="2">Belongs to the APC3/CDC27 family.</text>
</comment>
<feature type="repeat" description="TPR" evidence="3">
    <location>
        <begin position="178"/>
        <end position="211"/>
    </location>
</feature>
<dbReference type="GO" id="GO:0005737">
    <property type="term" value="C:cytoplasm"/>
    <property type="evidence" value="ECO:0007669"/>
    <property type="project" value="TreeGrafter"/>
</dbReference>
<feature type="repeat" description="TPR" evidence="3">
    <location>
        <begin position="637"/>
        <end position="670"/>
    </location>
</feature>
<proteinExistence type="inferred from homology"/>
<keyword evidence="6" id="KW-1185">Reference proteome</keyword>
<gene>
    <name evidence="5" type="primary">CDC27</name>
    <name evidence="5" type="ORF">IWQ62_000922</name>
</gene>
<dbReference type="Proteomes" id="UP001150925">
    <property type="component" value="Unassembled WGS sequence"/>
</dbReference>
<dbReference type="GO" id="GO:0005680">
    <property type="term" value="C:anaphase-promoting complex"/>
    <property type="evidence" value="ECO:0007669"/>
    <property type="project" value="TreeGrafter"/>
</dbReference>
<dbReference type="Pfam" id="PF13181">
    <property type="entry name" value="TPR_8"/>
    <property type="match status" value="1"/>
</dbReference>
<dbReference type="Pfam" id="PF13432">
    <property type="entry name" value="TPR_16"/>
    <property type="match status" value="1"/>
</dbReference>
<evidence type="ECO:0000313" key="5">
    <source>
        <dbReference type="EMBL" id="KAJ1968969.1"/>
    </source>
</evidence>
<feature type="repeat" description="TPR" evidence="3">
    <location>
        <begin position="740"/>
        <end position="773"/>
    </location>
</feature>
<dbReference type="PANTHER" id="PTHR12558:SF13">
    <property type="entry name" value="CELL DIVISION CYCLE PROTEIN 27 HOMOLOG"/>
    <property type="match status" value="1"/>
</dbReference>